<dbReference type="InParanoid" id="W4K5Z1"/>
<dbReference type="RefSeq" id="XP_009547470.1">
    <property type="nucleotide sequence ID" value="XM_009549175.1"/>
</dbReference>
<dbReference type="eggNOG" id="ENOG502SY85">
    <property type="taxonomic scope" value="Eukaryota"/>
</dbReference>
<evidence type="ECO:0000256" key="1">
    <source>
        <dbReference type="SAM" id="Phobius"/>
    </source>
</evidence>
<proteinExistence type="predicted"/>
<sequence>MFAVGISANFSSGPAHVPFVIVEVLCWLVTVLLTTYSITIVSLSILTALTLDKDVWIRDITSSPSPFPLQHILATLMRTTSLEDDTRSQRHHCLPGCTCTEKQLPSSPPLAIPAIGQGLNVRMERAPARSNVPVRVPTAMERHNSIVIGFDV</sequence>
<evidence type="ECO:0000313" key="3">
    <source>
        <dbReference type="Proteomes" id="UP000030671"/>
    </source>
</evidence>
<keyword evidence="1" id="KW-1133">Transmembrane helix</keyword>
<gene>
    <name evidence="2" type="ORF">HETIRDRAFT_169504</name>
</gene>
<dbReference type="OrthoDB" id="2998233at2759"/>
<reference evidence="2 3" key="1">
    <citation type="journal article" date="2012" name="New Phytol.">
        <title>Insight into trade-off between wood decay and parasitism from the genome of a fungal forest pathogen.</title>
        <authorList>
            <person name="Olson A."/>
            <person name="Aerts A."/>
            <person name="Asiegbu F."/>
            <person name="Belbahri L."/>
            <person name="Bouzid O."/>
            <person name="Broberg A."/>
            <person name="Canback B."/>
            <person name="Coutinho P.M."/>
            <person name="Cullen D."/>
            <person name="Dalman K."/>
            <person name="Deflorio G."/>
            <person name="van Diepen L.T."/>
            <person name="Dunand C."/>
            <person name="Duplessis S."/>
            <person name="Durling M."/>
            <person name="Gonthier P."/>
            <person name="Grimwood J."/>
            <person name="Fossdal C.G."/>
            <person name="Hansson D."/>
            <person name="Henrissat B."/>
            <person name="Hietala A."/>
            <person name="Himmelstrand K."/>
            <person name="Hoffmeister D."/>
            <person name="Hogberg N."/>
            <person name="James T.Y."/>
            <person name="Karlsson M."/>
            <person name="Kohler A."/>
            <person name="Kues U."/>
            <person name="Lee Y.H."/>
            <person name="Lin Y.C."/>
            <person name="Lind M."/>
            <person name="Lindquist E."/>
            <person name="Lombard V."/>
            <person name="Lucas S."/>
            <person name="Lunden K."/>
            <person name="Morin E."/>
            <person name="Murat C."/>
            <person name="Park J."/>
            <person name="Raffaello T."/>
            <person name="Rouze P."/>
            <person name="Salamov A."/>
            <person name="Schmutz J."/>
            <person name="Solheim H."/>
            <person name="Stahlberg J."/>
            <person name="Velez H."/>
            <person name="de Vries R.P."/>
            <person name="Wiebenga A."/>
            <person name="Woodward S."/>
            <person name="Yakovlev I."/>
            <person name="Garbelotto M."/>
            <person name="Martin F."/>
            <person name="Grigoriev I.V."/>
            <person name="Stenlid J."/>
        </authorList>
    </citation>
    <scope>NUCLEOTIDE SEQUENCE [LARGE SCALE GENOMIC DNA]</scope>
    <source>
        <strain evidence="2 3">TC 32-1</strain>
    </source>
</reference>
<dbReference type="STRING" id="747525.W4K5Z1"/>
<name>W4K5Z1_HETIT</name>
<protein>
    <submittedName>
        <fullName evidence="2">Uncharacterized protein</fullName>
    </submittedName>
</protein>
<keyword evidence="1" id="KW-0472">Membrane</keyword>
<dbReference type="KEGG" id="hir:HETIRDRAFT_169504"/>
<dbReference type="EMBL" id="KI925459">
    <property type="protein sequence ID" value="ETW80760.1"/>
    <property type="molecule type" value="Genomic_DNA"/>
</dbReference>
<keyword evidence="3" id="KW-1185">Reference proteome</keyword>
<dbReference type="AlphaFoldDB" id="W4K5Z1"/>
<dbReference type="Proteomes" id="UP000030671">
    <property type="component" value="Unassembled WGS sequence"/>
</dbReference>
<dbReference type="HOGENOM" id="CLU_1722610_0_0_1"/>
<feature type="transmembrane region" description="Helical" evidence="1">
    <location>
        <begin position="20"/>
        <end position="49"/>
    </location>
</feature>
<accession>W4K5Z1</accession>
<keyword evidence="1" id="KW-0812">Transmembrane</keyword>
<evidence type="ECO:0000313" key="2">
    <source>
        <dbReference type="EMBL" id="ETW80760.1"/>
    </source>
</evidence>
<dbReference type="GeneID" id="20668220"/>
<organism evidence="2 3">
    <name type="scientific">Heterobasidion irregulare (strain TC 32-1)</name>
    <dbReference type="NCBI Taxonomy" id="747525"/>
    <lineage>
        <taxon>Eukaryota</taxon>
        <taxon>Fungi</taxon>
        <taxon>Dikarya</taxon>
        <taxon>Basidiomycota</taxon>
        <taxon>Agaricomycotina</taxon>
        <taxon>Agaricomycetes</taxon>
        <taxon>Russulales</taxon>
        <taxon>Bondarzewiaceae</taxon>
        <taxon>Heterobasidion</taxon>
        <taxon>Heterobasidion annosum species complex</taxon>
    </lineage>
</organism>